<feature type="region of interest" description="Disordered" evidence="5">
    <location>
        <begin position="94"/>
        <end position="127"/>
    </location>
</feature>
<keyword evidence="3" id="KW-0804">Transcription</keyword>
<evidence type="ECO:0000256" key="3">
    <source>
        <dbReference type="ARBA" id="ARBA00023163"/>
    </source>
</evidence>
<dbReference type="Proteomes" id="UP000011087">
    <property type="component" value="Unassembled WGS sequence"/>
</dbReference>
<dbReference type="HOGENOM" id="CLU_1357813_0_0_1"/>
<protein>
    <recommendedName>
        <fullName evidence="6">RWP-RK domain-containing protein</fullName>
    </recommendedName>
</protein>
<sequence>MLSTVKVKSRKKSDSGALQEVSLDPALIQSLIHLSQQEAADQLGISLSSLKSACRKLGIFRWPYSRGRKSQNDTGTDDLEPDAQQLGSASAGFIDEASSRGHGGGPVTLAQPTESDPQDKDDWHNSSIGLGIDMDRLLIPSEGPQGAFFDGQPSETASSNRRDQNSTRTPASNDVSKVQPVGIHLPLADAPTGTSGGNEMLSLGARAQGATEPSIDQGWLDWFITCEDDDLSVDRSLGPCSKFPESP</sequence>
<keyword evidence="1" id="KW-0805">Transcription regulation</keyword>
<dbReference type="InterPro" id="IPR003035">
    <property type="entry name" value="RWP-RK_dom"/>
</dbReference>
<reference evidence="9" key="2">
    <citation type="submission" date="2012-11" db="EMBL/GenBank/DDBJ databases">
        <authorList>
            <person name="Kuo A."/>
            <person name="Curtis B.A."/>
            <person name="Tanifuji G."/>
            <person name="Burki F."/>
            <person name="Gruber A."/>
            <person name="Irimia M."/>
            <person name="Maruyama S."/>
            <person name="Arias M.C."/>
            <person name="Ball S.G."/>
            <person name="Gile G.H."/>
            <person name="Hirakawa Y."/>
            <person name="Hopkins J.F."/>
            <person name="Rensing S.A."/>
            <person name="Schmutz J."/>
            <person name="Symeonidi A."/>
            <person name="Elias M."/>
            <person name="Eveleigh R.J."/>
            <person name="Herman E.K."/>
            <person name="Klute M.J."/>
            <person name="Nakayama T."/>
            <person name="Obornik M."/>
            <person name="Reyes-Prieto A."/>
            <person name="Armbrust E.V."/>
            <person name="Aves S.J."/>
            <person name="Beiko R.G."/>
            <person name="Coutinho P."/>
            <person name="Dacks J.B."/>
            <person name="Durnford D.G."/>
            <person name="Fast N.M."/>
            <person name="Green B.R."/>
            <person name="Grisdale C."/>
            <person name="Hempe F."/>
            <person name="Henrissat B."/>
            <person name="Hoppner M.P."/>
            <person name="Ishida K.-I."/>
            <person name="Kim E."/>
            <person name="Koreny L."/>
            <person name="Kroth P.G."/>
            <person name="Liu Y."/>
            <person name="Malik S.-B."/>
            <person name="Maier U.G."/>
            <person name="McRose D."/>
            <person name="Mock T."/>
            <person name="Neilson J.A."/>
            <person name="Onodera N.T."/>
            <person name="Poole A.M."/>
            <person name="Pritham E.J."/>
            <person name="Richards T.A."/>
            <person name="Rocap G."/>
            <person name="Roy S.W."/>
            <person name="Sarai C."/>
            <person name="Schaack S."/>
            <person name="Shirato S."/>
            <person name="Slamovits C.H."/>
            <person name="Spencer D.F."/>
            <person name="Suzuki S."/>
            <person name="Worden A.Z."/>
            <person name="Zauner S."/>
            <person name="Barry K."/>
            <person name="Bell C."/>
            <person name="Bharti A.K."/>
            <person name="Crow J.A."/>
            <person name="Grimwood J."/>
            <person name="Kramer R."/>
            <person name="Lindquist E."/>
            <person name="Lucas S."/>
            <person name="Salamov A."/>
            <person name="McFadden G.I."/>
            <person name="Lane C.E."/>
            <person name="Keeling P.J."/>
            <person name="Gray M.W."/>
            <person name="Grigoriev I.V."/>
            <person name="Archibald J.M."/>
        </authorList>
    </citation>
    <scope>NUCLEOTIDE SEQUENCE</scope>
    <source>
        <strain evidence="9">CCMP2712</strain>
    </source>
</reference>
<organism evidence="7">
    <name type="scientific">Guillardia theta (strain CCMP2712)</name>
    <name type="common">Cryptophyte</name>
    <dbReference type="NCBI Taxonomy" id="905079"/>
    <lineage>
        <taxon>Eukaryota</taxon>
        <taxon>Cryptophyceae</taxon>
        <taxon>Pyrenomonadales</taxon>
        <taxon>Geminigeraceae</taxon>
        <taxon>Guillardia</taxon>
    </lineage>
</organism>
<dbReference type="AlphaFoldDB" id="L1J2Z4"/>
<dbReference type="PaxDb" id="55529-EKX42893"/>
<accession>L1J2Z4</accession>
<dbReference type="RefSeq" id="XP_005829873.1">
    <property type="nucleotide sequence ID" value="XM_005829816.1"/>
</dbReference>
<evidence type="ECO:0000256" key="4">
    <source>
        <dbReference type="ARBA" id="ARBA00023242"/>
    </source>
</evidence>
<proteinExistence type="predicted"/>
<evidence type="ECO:0000256" key="5">
    <source>
        <dbReference type="SAM" id="MobiDB-lite"/>
    </source>
</evidence>
<reference evidence="8" key="3">
    <citation type="submission" date="2015-06" db="UniProtKB">
        <authorList>
            <consortium name="EnsemblProtists"/>
        </authorList>
    </citation>
    <scope>IDENTIFICATION</scope>
</reference>
<dbReference type="GO" id="GO:0003677">
    <property type="term" value="F:DNA binding"/>
    <property type="evidence" value="ECO:0007669"/>
    <property type="project" value="UniProtKB-KW"/>
</dbReference>
<dbReference type="OrthoDB" id="1747617at2759"/>
<evidence type="ECO:0000313" key="8">
    <source>
        <dbReference type="EnsemblProtists" id="EKX42893"/>
    </source>
</evidence>
<dbReference type="Pfam" id="PF02042">
    <property type="entry name" value="RWP-RK"/>
    <property type="match status" value="1"/>
</dbReference>
<name>L1J2Z4_GUITC</name>
<dbReference type="KEGG" id="gtt:GUITHDRAFT_111260"/>
<keyword evidence="4" id="KW-0539">Nucleus</keyword>
<evidence type="ECO:0000256" key="2">
    <source>
        <dbReference type="ARBA" id="ARBA00023125"/>
    </source>
</evidence>
<dbReference type="EnsemblProtists" id="EKX42893">
    <property type="protein sequence ID" value="EKX42893"/>
    <property type="gene ID" value="GUITHDRAFT_111260"/>
</dbReference>
<keyword evidence="9" id="KW-1185">Reference proteome</keyword>
<feature type="compositionally biased region" description="Polar residues" evidence="5">
    <location>
        <begin position="166"/>
        <end position="176"/>
    </location>
</feature>
<feature type="domain" description="RWP-RK" evidence="6">
    <location>
        <begin position="3"/>
        <end position="92"/>
    </location>
</feature>
<keyword evidence="2" id="KW-0238">DNA-binding</keyword>
<evidence type="ECO:0000313" key="9">
    <source>
        <dbReference type="Proteomes" id="UP000011087"/>
    </source>
</evidence>
<dbReference type="GeneID" id="17299480"/>
<reference evidence="7 9" key="1">
    <citation type="journal article" date="2012" name="Nature">
        <title>Algal genomes reveal evolutionary mosaicism and the fate of nucleomorphs.</title>
        <authorList>
            <consortium name="DOE Joint Genome Institute"/>
            <person name="Curtis B.A."/>
            <person name="Tanifuji G."/>
            <person name="Burki F."/>
            <person name="Gruber A."/>
            <person name="Irimia M."/>
            <person name="Maruyama S."/>
            <person name="Arias M.C."/>
            <person name="Ball S.G."/>
            <person name="Gile G.H."/>
            <person name="Hirakawa Y."/>
            <person name="Hopkins J.F."/>
            <person name="Kuo A."/>
            <person name="Rensing S.A."/>
            <person name="Schmutz J."/>
            <person name="Symeonidi A."/>
            <person name="Elias M."/>
            <person name="Eveleigh R.J."/>
            <person name="Herman E.K."/>
            <person name="Klute M.J."/>
            <person name="Nakayama T."/>
            <person name="Obornik M."/>
            <person name="Reyes-Prieto A."/>
            <person name="Armbrust E.V."/>
            <person name="Aves S.J."/>
            <person name="Beiko R.G."/>
            <person name="Coutinho P."/>
            <person name="Dacks J.B."/>
            <person name="Durnford D.G."/>
            <person name="Fast N.M."/>
            <person name="Green B.R."/>
            <person name="Grisdale C.J."/>
            <person name="Hempel F."/>
            <person name="Henrissat B."/>
            <person name="Hoppner M.P."/>
            <person name="Ishida K."/>
            <person name="Kim E."/>
            <person name="Koreny L."/>
            <person name="Kroth P.G."/>
            <person name="Liu Y."/>
            <person name="Malik S.B."/>
            <person name="Maier U.G."/>
            <person name="McRose D."/>
            <person name="Mock T."/>
            <person name="Neilson J.A."/>
            <person name="Onodera N.T."/>
            <person name="Poole A.M."/>
            <person name="Pritham E.J."/>
            <person name="Richards T.A."/>
            <person name="Rocap G."/>
            <person name="Roy S.W."/>
            <person name="Sarai C."/>
            <person name="Schaack S."/>
            <person name="Shirato S."/>
            <person name="Slamovits C.H."/>
            <person name="Spencer D.F."/>
            <person name="Suzuki S."/>
            <person name="Worden A.Z."/>
            <person name="Zauner S."/>
            <person name="Barry K."/>
            <person name="Bell C."/>
            <person name="Bharti A.K."/>
            <person name="Crow J.A."/>
            <person name="Grimwood J."/>
            <person name="Kramer R."/>
            <person name="Lindquist E."/>
            <person name="Lucas S."/>
            <person name="Salamov A."/>
            <person name="McFadden G.I."/>
            <person name="Lane C.E."/>
            <person name="Keeling P.J."/>
            <person name="Gray M.W."/>
            <person name="Grigoriev I.V."/>
            <person name="Archibald J.M."/>
        </authorList>
    </citation>
    <scope>NUCLEOTIDE SEQUENCE</scope>
    <source>
        <strain evidence="7 9">CCMP2712</strain>
    </source>
</reference>
<evidence type="ECO:0000256" key="1">
    <source>
        <dbReference type="ARBA" id="ARBA00023015"/>
    </source>
</evidence>
<dbReference type="PROSITE" id="PS51519">
    <property type="entry name" value="RWP_RK"/>
    <property type="match status" value="1"/>
</dbReference>
<gene>
    <name evidence="7" type="ORF">GUITHDRAFT_111260</name>
</gene>
<evidence type="ECO:0000313" key="7">
    <source>
        <dbReference type="EMBL" id="EKX42893.1"/>
    </source>
</evidence>
<dbReference type="EMBL" id="JH993014">
    <property type="protein sequence ID" value="EKX42893.1"/>
    <property type="molecule type" value="Genomic_DNA"/>
</dbReference>
<feature type="region of interest" description="Disordered" evidence="5">
    <location>
        <begin position="141"/>
        <end position="179"/>
    </location>
</feature>
<evidence type="ECO:0000259" key="6">
    <source>
        <dbReference type="PROSITE" id="PS51519"/>
    </source>
</evidence>